<dbReference type="EMBL" id="JAZGQO010000002">
    <property type="protein sequence ID" value="KAK6190554.1"/>
    <property type="molecule type" value="Genomic_DNA"/>
</dbReference>
<keyword evidence="1" id="KW-0479">Metal-binding</keyword>
<organism evidence="7 8">
    <name type="scientific">Patella caerulea</name>
    <name type="common">Rayed Mediterranean limpet</name>
    <dbReference type="NCBI Taxonomy" id="87958"/>
    <lineage>
        <taxon>Eukaryota</taxon>
        <taxon>Metazoa</taxon>
        <taxon>Spiralia</taxon>
        <taxon>Lophotrochozoa</taxon>
        <taxon>Mollusca</taxon>
        <taxon>Gastropoda</taxon>
        <taxon>Patellogastropoda</taxon>
        <taxon>Patelloidea</taxon>
        <taxon>Patellidae</taxon>
        <taxon>Patella</taxon>
    </lineage>
</organism>
<keyword evidence="8" id="KW-1185">Reference proteome</keyword>
<evidence type="ECO:0000313" key="7">
    <source>
        <dbReference type="EMBL" id="KAK6190554.1"/>
    </source>
</evidence>
<feature type="region of interest" description="Disordered" evidence="5">
    <location>
        <begin position="723"/>
        <end position="745"/>
    </location>
</feature>
<evidence type="ECO:0000256" key="4">
    <source>
        <dbReference type="PROSITE-ProRule" id="PRU00509"/>
    </source>
</evidence>
<feature type="region of interest" description="Disordered" evidence="5">
    <location>
        <begin position="195"/>
        <end position="232"/>
    </location>
</feature>
<protein>
    <recommendedName>
        <fullName evidence="6">CXXC-type domain-containing protein</fullName>
    </recommendedName>
</protein>
<keyword evidence="3" id="KW-0862">Zinc</keyword>
<feature type="compositionally biased region" description="Basic and acidic residues" evidence="5">
    <location>
        <begin position="577"/>
        <end position="594"/>
    </location>
</feature>
<feature type="domain" description="CXXC-type" evidence="6">
    <location>
        <begin position="37"/>
        <end position="78"/>
    </location>
</feature>
<evidence type="ECO:0000313" key="8">
    <source>
        <dbReference type="Proteomes" id="UP001347796"/>
    </source>
</evidence>
<dbReference type="GO" id="GO:0003677">
    <property type="term" value="F:DNA binding"/>
    <property type="evidence" value="ECO:0007669"/>
    <property type="project" value="InterPro"/>
</dbReference>
<feature type="region of interest" description="Disordered" evidence="5">
    <location>
        <begin position="1159"/>
        <end position="1180"/>
    </location>
</feature>
<keyword evidence="2 4" id="KW-0863">Zinc-finger</keyword>
<name>A0AAN8KDK0_PATCE</name>
<dbReference type="Proteomes" id="UP001347796">
    <property type="component" value="Unassembled WGS sequence"/>
</dbReference>
<feature type="compositionally biased region" description="Low complexity" evidence="5">
    <location>
        <begin position="24"/>
        <end position="33"/>
    </location>
</feature>
<evidence type="ECO:0000256" key="5">
    <source>
        <dbReference type="SAM" id="MobiDB-lite"/>
    </source>
</evidence>
<evidence type="ECO:0000259" key="6">
    <source>
        <dbReference type="PROSITE" id="PS51058"/>
    </source>
</evidence>
<proteinExistence type="predicted"/>
<feature type="region of interest" description="Disordered" evidence="5">
    <location>
        <begin position="804"/>
        <end position="827"/>
    </location>
</feature>
<dbReference type="GO" id="GO:0008270">
    <property type="term" value="F:zinc ion binding"/>
    <property type="evidence" value="ECO:0007669"/>
    <property type="project" value="UniProtKB-KW"/>
</dbReference>
<evidence type="ECO:0000256" key="3">
    <source>
        <dbReference type="ARBA" id="ARBA00022833"/>
    </source>
</evidence>
<accession>A0AAN8KDK0</accession>
<gene>
    <name evidence="7" type="ORF">SNE40_002394</name>
</gene>
<evidence type="ECO:0000256" key="1">
    <source>
        <dbReference type="ARBA" id="ARBA00022723"/>
    </source>
</evidence>
<evidence type="ECO:0000256" key="2">
    <source>
        <dbReference type="ARBA" id="ARBA00022771"/>
    </source>
</evidence>
<sequence>MEVDEESEHDEIFVHPDDPVPWFPEQSPPSSSEKPLRLKRRKRCGECGPCQIKTNCGECPYCVRRSVLKQSCIYRKCIYLRKTVRKPSPKKVDRRAYKRELLLATRVSKTYPHELLSPDEDSRYSYELMSPPGDGVYPVGLIQVSPSAGEGEYPLDLTSSPEDEEYIAEARRRVHDTITFPEYNSNESIVIEPVSASEDTPDDTDEPLTSPVPADNPLKSSCNSPGNTPLINPTPFARIVHTPPHPMDQSESNVEIVNPQMVNALKTVEEHGHEFVQYTKPKTPIPCTSSTSTEPLRTQTPELFESRNNHDKRVTLDSYKTSESMESTRSSSVVSSPYSVVSSPHTIPKVIHKPFPCITPHSTVFTNPIQSINSTYNSPKINPYISPPNVTVGRLGGFTPTHGSANKTGLWPDRFGSAYPLNLSRTLNPSGGSEISRHSAPSGMWSSGIPPYNYPPNPMARMNFPLGTYPPPYAMGGYDFSAGYPHQHPLLTGYHYPHLPSRMEGLGHHPLPPPHNPLFPPERYPVPPPGMYPGGLYPPSVLSPFRHPQEHSIYQASHEQIPQAEDYSKSKSSKHPKTPDPSETEKAEMEEYKKYSIFRLHSKSEHNNKKELDKNQRKDTAKSNDKAPRCNNETLKKLLNSNNNNINMNKKDMSKSDIDDDLRNEIHKVSGYCGCNFITIDDLKMQALIRSDGVNNLEIEIPSPDSPLKDPLKMCNNNVCKQSRSKSNESELATNSIPKNPPNHPAEIVSKPVLVTGNVCLKQDLGDEGILMLEVQSERVKLVQCVLDDELLKQSNNPKELREYIRKSQPSQDYEETGTKQIDIDGPLDLSSAESITLTASSRESISLENNHGVLTTISCSRESLSSGREYSQITSSASSRESSHFRESYNDTLRIISNNDAVNNLFTSSNQSNTNYLSQNTSIDLSNKGSSVRRLSSLDKAQIISGVPSNNTSILRNGYLVPPSKTNYSDNTRSIMNRLSNFVDTTISTYKDAINSAEPESDASLMSSDYLPSSENNTNNSVEDVICIEKSQFEPMEVGNDNPLTSASHSIEPCIVKTVSAITIEPCEIESCENSNNNTTESLSSVSTGLSVSNTCDRSIKILPSEDCVIEIQKPDNIDTDLSKNSESVISSSQESSGNIFDLSISSVCSVSQTVHNGHNEMDTQDSNINSLNNTNTDSAQNHVSELHMCEGENFVKDTNSMRINELSDNHPSKHLQTLPINEKDGEFDSEQPTGYFPGNYSNLKDMFRVTSHTNTIFVYDDNRATPETPASRSEAGVSVVR</sequence>
<comment type="caution">
    <text evidence="7">The sequence shown here is derived from an EMBL/GenBank/DDBJ whole genome shotgun (WGS) entry which is preliminary data.</text>
</comment>
<feature type="compositionally biased region" description="Polar residues" evidence="5">
    <location>
        <begin position="1166"/>
        <end position="1180"/>
    </location>
</feature>
<feature type="region of interest" description="Disordered" evidence="5">
    <location>
        <begin position="562"/>
        <end position="632"/>
    </location>
</feature>
<dbReference type="PROSITE" id="PS51058">
    <property type="entry name" value="ZF_CXXC"/>
    <property type="match status" value="1"/>
</dbReference>
<reference evidence="7 8" key="1">
    <citation type="submission" date="2024-01" db="EMBL/GenBank/DDBJ databases">
        <title>The genome of the rayed Mediterranean limpet Patella caerulea (Linnaeus, 1758).</title>
        <authorList>
            <person name="Anh-Thu Weber A."/>
            <person name="Halstead-Nussloch G."/>
        </authorList>
    </citation>
    <scope>NUCLEOTIDE SEQUENCE [LARGE SCALE GENOMIC DNA]</scope>
    <source>
        <strain evidence="7">AATW-2023a</strain>
        <tissue evidence="7">Whole specimen</tissue>
    </source>
</reference>
<dbReference type="InterPro" id="IPR002857">
    <property type="entry name" value="Znf_CXXC"/>
</dbReference>
<feature type="compositionally biased region" description="Polar residues" evidence="5">
    <location>
        <begin position="218"/>
        <end position="231"/>
    </location>
</feature>
<feature type="region of interest" description="Disordered" evidence="5">
    <location>
        <begin position="1"/>
        <end position="35"/>
    </location>
</feature>
<feature type="compositionally biased region" description="Basic and acidic residues" evidence="5">
    <location>
        <begin position="602"/>
        <end position="628"/>
    </location>
</feature>